<evidence type="ECO:0000313" key="2">
    <source>
        <dbReference type="Proteomes" id="UP001430360"/>
    </source>
</evidence>
<dbReference type="RefSeq" id="WP_232136003.1">
    <property type="nucleotide sequence ID" value="NZ_JAJQKU010000002.1"/>
</dbReference>
<reference evidence="1" key="1">
    <citation type="submission" date="2021-12" db="EMBL/GenBank/DDBJ databases">
        <authorList>
            <person name="Ulrich A."/>
        </authorList>
    </citation>
    <scope>NUCLEOTIDE SEQUENCE</scope>
    <source>
        <strain evidence="1">A1P009</strain>
    </source>
</reference>
<evidence type="ECO:0008006" key="3">
    <source>
        <dbReference type="Google" id="ProtNLM"/>
    </source>
</evidence>
<dbReference type="Proteomes" id="UP001430360">
    <property type="component" value="Unassembled WGS sequence"/>
</dbReference>
<gene>
    <name evidence="1" type="ORF">LTT95_08930</name>
</gene>
<comment type="caution">
    <text evidence="1">The sequence shown here is derived from an EMBL/GenBank/DDBJ whole genome shotgun (WGS) entry which is preliminary data.</text>
</comment>
<name>A0ABS8UC30_9GAMM</name>
<dbReference type="EMBL" id="JAJQKU010000002">
    <property type="protein sequence ID" value="MCD9097062.1"/>
    <property type="molecule type" value="Genomic_DNA"/>
</dbReference>
<keyword evidence="2" id="KW-1185">Reference proteome</keyword>
<organism evidence="1 2">
    <name type="scientific">Luteimonas fraxinea</name>
    <dbReference type="NCBI Taxonomy" id="2901869"/>
    <lineage>
        <taxon>Bacteria</taxon>
        <taxon>Pseudomonadati</taxon>
        <taxon>Pseudomonadota</taxon>
        <taxon>Gammaproteobacteria</taxon>
        <taxon>Lysobacterales</taxon>
        <taxon>Lysobacteraceae</taxon>
        <taxon>Luteimonas</taxon>
    </lineage>
</organism>
<sequence>MHHALAIAQKPQADWQAAIEAVPAECPHRDCSGGIGCRERVSAYMRVQWRMLTRRKARAPQSGPA</sequence>
<proteinExistence type="predicted"/>
<protein>
    <recommendedName>
        <fullName evidence="3">Post-SET domain-containing protein</fullName>
    </recommendedName>
</protein>
<accession>A0ABS8UC30</accession>
<evidence type="ECO:0000313" key="1">
    <source>
        <dbReference type="EMBL" id="MCD9097062.1"/>
    </source>
</evidence>
<reference evidence="1" key="2">
    <citation type="journal article" date="2022" name="Syst. Appl. Microbiol.">
        <title>Physiological and genomic characterisation of Luteimonas fraxinea sp. nov., a bacterial species associated with trees tolerant to ash dieback.</title>
        <authorList>
            <person name="Ulrich K."/>
            <person name="Becker R."/>
            <person name="Behrendt U."/>
            <person name="Kube M."/>
            <person name="Schneck V."/>
            <person name="Ulrich A."/>
        </authorList>
    </citation>
    <scope>NUCLEOTIDE SEQUENCE</scope>
    <source>
        <strain evidence="1">A1P009</strain>
    </source>
</reference>